<protein>
    <submittedName>
        <fullName evidence="2">Uncharacterized protein</fullName>
    </submittedName>
</protein>
<gene>
    <name evidence="2" type="ORF">A2627_03340</name>
</gene>
<comment type="caution">
    <text evidence="2">The sequence shown here is derived from an EMBL/GenBank/DDBJ whole genome shotgun (WGS) entry which is preliminary data.</text>
</comment>
<feature type="compositionally biased region" description="Pro residues" evidence="1">
    <location>
        <begin position="11"/>
        <end position="23"/>
    </location>
</feature>
<dbReference type="AlphaFoldDB" id="A0A1F7YIU2"/>
<feature type="region of interest" description="Disordered" evidence="1">
    <location>
        <begin position="105"/>
        <end position="124"/>
    </location>
</feature>
<evidence type="ECO:0000256" key="1">
    <source>
        <dbReference type="SAM" id="MobiDB-lite"/>
    </source>
</evidence>
<dbReference type="Proteomes" id="UP000178851">
    <property type="component" value="Unassembled WGS sequence"/>
</dbReference>
<evidence type="ECO:0000313" key="2">
    <source>
        <dbReference type="EMBL" id="OGM27266.1"/>
    </source>
</evidence>
<name>A0A1F7YIU2_9BACT</name>
<feature type="region of interest" description="Disordered" evidence="1">
    <location>
        <begin position="1"/>
        <end position="25"/>
    </location>
</feature>
<dbReference type="EMBL" id="MGGI01000005">
    <property type="protein sequence ID" value="OGM27266.1"/>
    <property type="molecule type" value="Genomic_DNA"/>
</dbReference>
<proteinExistence type="predicted"/>
<reference evidence="2 3" key="1">
    <citation type="journal article" date="2016" name="Nat. Commun.">
        <title>Thousands of microbial genomes shed light on interconnected biogeochemical processes in an aquifer system.</title>
        <authorList>
            <person name="Anantharaman K."/>
            <person name="Brown C.T."/>
            <person name="Hug L.A."/>
            <person name="Sharon I."/>
            <person name="Castelle C.J."/>
            <person name="Probst A.J."/>
            <person name="Thomas B.C."/>
            <person name="Singh A."/>
            <person name="Wilkins M.J."/>
            <person name="Karaoz U."/>
            <person name="Brodie E.L."/>
            <person name="Williams K.H."/>
            <person name="Hubbard S.S."/>
            <person name="Banfield J.F."/>
        </authorList>
    </citation>
    <scope>NUCLEOTIDE SEQUENCE [LARGE SCALE GENOMIC DNA]</scope>
</reference>
<organism evidence="2 3">
    <name type="scientific">Candidatus Woesebacteria bacterium RIFCSPHIGHO2_01_FULL_39_28</name>
    <dbReference type="NCBI Taxonomy" id="1802496"/>
    <lineage>
        <taxon>Bacteria</taxon>
        <taxon>Candidatus Woeseibacteriota</taxon>
    </lineage>
</organism>
<sequence length="432" mass="46801">METTLNTQSPPDQPQEAPAPQPAPEKVRLVNLRRPDGSIAKDVPLSETQVPEYPGSSTLLSGIPVILETKDGISTVALKVKVPQPDGSFVEQTWLLTWVNGKPEWALPPDPDTSKQPTPESAKAVTHPKYKELLRITEAERLLFTRNGGAFFVAVQDGTGKVTVLKDYITGHPALISNSVLSEIIARPGLINTINELMPIEDVSTITRLRFAFAGTTIPKATNDESGTIQWLLLDKVLTESAGDIFAGNEIDPNNPADQISWMASVASQQSADTQRFDPDPPEVPIIGTPAEMEMYRISDEISGLGKKIVESIVNNPVLQFVQQVPIDAHAASRTLGDATGIPREIGDIAGDASRIEMYLLGIKTAFLVVAVELSRRTRSSAPMAIFSAAAVGLDYSIMAADWVRNAPVVLWQTALETFTLLATGLKVRLQR</sequence>
<evidence type="ECO:0000313" key="3">
    <source>
        <dbReference type="Proteomes" id="UP000178851"/>
    </source>
</evidence>
<accession>A0A1F7YIU2</accession>